<protein>
    <recommendedName>
        <fullName evidence="1">WD repeat-containing protein on Y chromosome</fullName>
    </recommendedName>
</protein>
<evidence type="ECO:0000256" key="1">
    <source>
        <dbReference type="ARBA" id="ARBA00014901"/>
    </source>
</evidence>
<dbReference type="PANTHER" id="PTHR44324:SF6">
    <property type="entry name" value="EF-HAND CALCIUM BINDING DOMAIN 8"/>
    <property type="match status" value="1"/>
</dbReference>
<proteinExistence type="predicted"/>
<keyword evidence="3" id="KW-0853">WD repeat</keyword>
<keyword evidence="2" id="KW-0677">Repeat</keyword>
<dbReference type="AlphaFoldDB" id="A0A8B7TH79"/>
<dbReference type="Gene3D" id="2.130.10.10">
    <property type="entry name" value="YVTN repeat-like/Quinoprotein amine dehydrogenase"/>
    <property type="match status" value="1"/>
</dbReference>
<name>A0A8B7TH79_CASCN</name>
<gene>
    <name evidence="4" type="primary">Efcab8</name>
</gene>
<dbReference type="SUPFAM" id="SSF50978">
    <property type="entry name" value="WD40 repeat-like"/>
    <property type="match status" value="1"/>
</dbReference>
<dbReference type="RefSeq" id="XP_020006913.1">
    <property type="nucleotide sequence ID" value="XM_020151324.1"/>
</dbReference>
<organism evidence="4">
    <name type="scientific">Castor canadensis</name>
    <name type="common">American beaver</name>
    <dbReference type="NCBI Taxonomy" id="51338"/>
    <lineage>
        <taxon>Eukaryota</taxon>
        <taxon>Metazoa</taxon>
        <taxon>Chordata</taxon>
        <taxon>Craniata</taxon>
        <taxon>Vertebrata</taxon>
        <taxon>Euteleostomi</taxon>
        <taxon>Mammalia</taxon>
        <taxon>Eutheria</taxon>
        <taxon>Euarchontoglires</taxon>
        <taxon>Glires</taxon>
        <taxon>Rodentia</taxon>
        <taxon>Castorimorpha</taxon>
        <taxon>Castoridae</taxon>
        <taxon>Castor</taxon>
    </lineage>
</organism>
<reference evidence="4" key="1">
    <citation type="submission" date="2025-08" db="UniProtKB">
        <authorList>
            <consortium name="RefSeq"/>
        </authorList>
    </citation>
    <scope>IDENTIFICATION</scope>
    <source>
        <tissue evidence="4">Leukocyte</tissue>
    </source>
</reference>
<accession>A0A8B7TH79</accession>
<sequence>MTGRKIMEFSVSGAQQVELTAMTLDESERCLLTGLHDGTMKMWNYNTGECLITFPNPDQMEVTGIAHMNKVYYMTGWNKKITSFMFHKTKPMLLCYQWQTFHREDVLSMAKYQNQCLETSAYNSDIIIWNVNMLKPILNVNASKSPLPLPLKKTPLKSRRSRVSNKLFSKQSIHKRLKENMGNSRRRSWCSPMHQWRRWAVLSWRVGS</sequence>
<dbReference type="OrthoDB" id="5980302at2759"/>
<dbReference type="InterPro" id="IPR051242">
    <property type="entry name" value="WD-EF-hand_domain"/>
</dbReference>
<dbReference type="PANTHER" id="PTHR44324">
    <property type="entry name" value="WD40 REPEAT DOMAIN 95"/>
    <property type="match status" value="1"/>
</dbReference>
<dbReference type="InterPro" id="IPR015943">
    <property type="entry name" value="WD40/YVTN_repeat-like_dom_sf"/>
</dbReference>
<evidence type="ECO:0000256" key="3">
    <source>
        <dbReference type="PROSITE-ProRule" id="PRU00221"/>
    </source>
</evidence>
<dbReference type="CTD" id="388795"/>
<feature type="repeat" description="WD" evidence="3">
    <location>
        <begin position="12"/>
        <end position="53"/>
    </location>
</feature>
<evidence type="ECO:0000313" key="4">
    <source>
        <dbReference type="RefSeq" id="XP_020006913.1"/>
    </source>
</evidence>
<evidence type="ECO:0000256" key="2">
    <source>
        <dbReference type="ARBA" id="ARBA00022737"/>
    </source>
</evidence>
<dbReference type="InterPro" id="IPR036322">
    <property type="entry name" value="WD40_repeat_dom_sf"/>
</dbReference>
<dbReference type="PROSITE" id="PS50082">
    <property type="entry name" value="WD_REPEATS_2"/>
    <property type="match status" value="1"/>
</dbReference>
<dbReference type="KEGG" id="ccan:109674328"/>
<dbReference type="InterPro" id="IPR001680">
    <property type="entry name" value="WD40_rpt"/>
</dbReference>